<organism evidence="3 4">
    <name type="scientific">Cladorrhinum samala</name>
    <dbReference type="NCBI Taxonomy" id="585594"/>
    <lineage>
        <taxon>Eukaryota</taxon>
        <taxon>Fungi</taxon>
        <taxon>Dikarya</taxon>
        <taxon>Ascomycota</taxon>
        <taxon>Pezizomycotina</taxon>
        <taxon>Sordariomycetes</taxon>
        <taxon>Sordariomycetidae</taxon>
        <taxon>Sordariales</taxon>
        <taxon>Podosporaceae</taxon>
        <taxon>Cladorrhinum</taxon>
    </lineage>
</organism>
<dbReference type="PANTHER" id="PTHR10742">
    <property type="entry name" value="FLAVIN MONOAMINE OXIDASE"/>
    <property type="match status" value="1"/>
</dbReference>
<dbReference type="SUPFAM" id="SSF51905">
    <property type="entry name" value="FAD/NAD(P)-binding domain"/>
    <property type="match status" value="1"/>
</dbReference>
<dbReference type="AlphaFoldDB" id="A0AAV9HXD2"/>
<evidence type="ECO:0000313" key="3">
    <source>
        <dbReference type="EMBL" id="KAK4464401.1"/>
    </source>
</evidence>
<feature type="domain" description="Amine oxidase" evidence="2">
    <location>
        <begin position="174"/>
        <end position="659"/>
    </location>
</feature>
<reference evidence="3" key="1">
    <citation type="journal article" date="2023" name="Mol. Phylogenet. Evol.">
        <title>Genome-scale phylogeny and comparative genomics of the fungal order Sordariales.</title>
        <authorList>
            <person name="Hensen N."/>
            <person name="Bonometti L."/>
            <person name="Westerberg I."/>
            <person name="Brannstrom I.O."/>
            <person name="Guillou S."/>
            <person name="Cros-Aarteil S."/>
            <person name="Calhoun S."/>
            <person name="Haridas S."/>
            <person name="Kuo A."/>
            <person name="Mondo S."/>
            <person name="Pangilinan J."/>
            <person name="Riley R."/>
            <person name="LaButti K."/>
            <person name="Andreopoulos B."/>
            <person name="Lipzen A."/>
            <person name="Chen C."/>
            <person name="Yan M."/>
            <person name="Daum C."/>
            <person name="Ng V."/>
            <person name="Clum A."/>
            <person name="Steindorff A."/>
            <person name="Ohm R.A."/>
            <person name="Martin F."/>
            <person name="Silar P."/>
            <person name="Natvig D.O."/>
            <person name="Lalanne C."/>
            <person name="Gautier V."/>
            <person name="Ament-Velasquez S.L."/>
            <person name="Kruys A."/>
            <person name="Hutchinson M.I."/>
            <person name="Powell A.J."/>
            <person name="Barry K."/>
            <person name="Miller A.N."/>
            <person name="Grigoriev I.V."/>
            <person name="Debuchy R."/>
            <person name="Gladieux P."/>
            <person name="Hiltunen Thoren M."/>
            <person name="Johannesson H."/>
        </authorList>
    </citation>
    <scope>NUCLEOTIDE SEQUENCE</scope>
    <source>
        <strain evidence="3">PSN324</strain>
    </source>
</reference>
<name>A0AAV9HXD2_9PEZI</name>
<accession>A0AAV9HXD2</accession>
<dbReference type="Pfam" id="PF01593">
    <property type="entry name" value="Amino_oxidase"/>
    <property type="match status" value="1"/>
</dbReference>
<dbReference type="GO" id="GO:0001716">
    <property type="term" value="F:L-amino-acid oxidase activity"/>
    <property type="evidence" value="ECO:0007669"/>
    <property type="project" value="TreeGrafter"/>
</dbReference>
<keyword evidence="1" id="KW-0732">Signal</keyword>
<evidence type="ECO:0000259" key="2">
    <source>
        <dbReference type="Pfam" id="PF01593"/>
    </source>
</evidence>
<reference evidence="3" key="2">
    <citation type="submission" date="2023-06" db="EMBL/GenBank/DDBJ databases">
        <authorList>
            <consortium name="Lawrence Berkeley National Laboratory"/>
            <person name="Mondo S.J."/>
            <person name="Hensen N."/>
            <person name="Bonometti L."/>
            <person name="Westerberg I."/>
            <person name="Brannstrom I.O."/>
            <person name="Guillou S."/>
            <person name="Cros-Aarteil S."/>
            <person name="Calhoun S."/>
            <person name="Haridas S."/>
            <person name="Kuo A."/>
            <person name="Pangilinan J."/>
            <person name="Riley R."/>
            <person name="Labutti K."/>
            <person name="Andreopoulos B."/>
            <person name="Lipzen A."/>
            <person name="Chen C."/>
            <person name="Yanf M."/>
            <person name="Daum C."/>
            <person name="Ng V."/>
            <person name="Clum A."/>
            <person name="Steindorff A."/>
            <person name="Ohm R."/>
            <person name="Martin F."/>
            <person name="Silar P."/>
            <person name="Natvig D."/>
            <person name="Lalanne C."/>
            <person name="Gautier V."/>
            <person name="Ament-Velasquez S.L."/>
            <person name="Kruys A."/>
            <person name="Hutchinson M.I."/>
            <person name="Powell A.J."/>
            <person name="Barry K."/>
            <person name="Miller A.N."/>
            <person name="Grigoriev I.V."/>
            <person name="Debuchy R."/>
            <person name="Gladieux P."/>
            <person name="Thoren M.H."/>
            <person name="Johannesson H."/>
        </authorList>
    </citation>
    <scope>NUCLEOTIDE SEQUENCE</scope>
    <source>
        <strain evidence="3">PSN324</strain>
    </source>
</reference>
<dbReference type="InterPro" id="IPR002937">
    <property type="entry name" value="Amino_oxidase"/>
</dbReference>
<dbReference type="InterPro" id="IPR036188">
    <property type="entry name" value="FAD/NAD-bd_sf"/>
</dbReference>
<dbReference type="Gene3D" id="1.20.1440.240">
    <property type="match status" value="1"/>
</dbReference>
<protein>
    <submittedName>
        <fullName evidence="3">Flavin-containing amine oxidoreductase-domain containing protein</fullName>
    </submittedName>
</protein>
<dbReference type="InterPro" id="IPR050281">
    <property type="entry name" value="Flavin_monoamine_oxidase"/>
</dbReference>
<dbReference type="Gene3D" id="3.50.50.60">
    <property type="entry name" value="FAD/NAD(P)-binding domain"/>
    <property type="match status" value="1"/>
</dbReference>
<sequence>MPGLTSFLLLGGVAAAASIGHPIKLETRHSVTSRLANVHLSVERAVEGPVSVGYGSCTSLSSRDLHHTVGEVEGKRHSTRLVWVLPENAETGGCLSAWNSAGQLVGRSEPQLLENRHKSRAQKRAGMIEMNNSTGIDVLGPWFEGVNLLKNKQPGPVGVEAAKAKEVAIVGAGMSGLMSYLVLSQAGMKNIRIIEAGNRLGGRVHTEYLRGGPFDYSYQEMGPMRFPTTYTDPVSKEVMNISDHQLVFQLADEMNRLNGNSRNLSVNFQKWIQSNPNGLVYQNGFKLPTGLPPTVAEIQADPSLGVPVKALDESTQKLAAEISSYLPNSTFSALIAHNMFKAHKEFIANGLNGLGGGVWSEFAFMLNYLGGSLNDTDVNGGNSHTFWDSLYENAYFSASSWRTIDGGLNRLPLSFHPLVNNVTTMNRAVERIAYLPSGKVELSYRDKEPGSKAKKAPLQTASYDYALISAPFSVVRTWRLPYALPTTIRNAINNLNHQNACKVALEYKTRFWEKYASPIAGGCSTTSDIPGIGAICYPSYNINGSGPATILASYDPVGNGWQASWTEEEHVQYVLDAMTEIHGDDTRKLYTGRHSRRCWNMDPLTKAAWASPTVGQHQLYIPEYFKTYNGLIFIGEHTSYTHAWIASALESGIRGSVQLLLELGLVDEAKEIVNKWMARWIDI</sequence>
<dbReference type="Gene3D" id="3.90.660.10">
    <property type="match status" value="1"/>
</dbReference>
<feature type="chain" id="PRO_5043855149" evidence="1">
    <location>
        <begin position="17"/>
        <end position="683"/>
    </location>
</feature>
<dbReference type="PANTHER" id="PTHR10742:SF382">
    <property type="entry name" value="AMINE OXIDASE DOMAIN-CONTAINING PROTEIN"/>
    <property type="match status" value="1"/>
</dbReference>
<evidence type="ECO:0000256" key="1">
    <source>
        <dbReference type="SAM" id="SignalP"/>
    </source>
</evidence>
<dbReference type="EMBL" id="MU864948">
    <property type="protein sequence ID" value="KAK4464401.1"/>
    <property type="molecule type" value="Genomic_DNA"/>
</dbReference>
<dbReference type="GO" id="GO:0009063">
    <property type="term" value="P:amino acid catabolic process"/>
    <property type="evidence" value="ECO:0007669"/>
    <property type="project" value="TreeGrafter"/>
</dbReference>
<dbReference type="SUPFAM" id="SSF54373">
    <property type="entry name" value="FAD-linked reductases, C-terminal domain"/>
    <property type="match status" value="1"/>
</dbReference>
<evidence type="ECO:0000313" key="4">
    <source>
        <dbReference type="Proteomes" id="UP001321749"/>
    </source>
</evidence>
<feature type="signal peptide" evidence="1">
    <location>
        <begin position="1"/>
        <end position="16"/>
    </location>
</feature>
<dbReference type="Proteomes" id="UP001321749">
    <property type="component" value="Unassembled WGS sequence"/>
</dbReference>
<comment type="caution">
    <text evidence="3">The sequence shown here is derived from an EMBL/GenBank/DDBJ whole genome shotgun (WGS) entry which is preliminary data.</text>
</comment>
<keyword evidence="4" id="KW-1185">Reference proteome</keyword>
<proteinExistence type="predicted"/>
<gene>
    <name evidence="3" type="ORF">QBC42DRAFT_319832</name>
</gene>